<evidence type="ECO:0000256" key="5">
    <source>
        <dbReference type="ARBA" id="ARBA00022496"/>
    </source>
</evidence>
<keyword evidence="10 16" id="KW-0798">TonB box</keyword>
<proteinExistence type="inferred from homology"/>
<feature type="signal peptide" evidence="17">
    <location>
        <begin position="1"/>
        <end position="26"/>
    </location>
</feature>
<dbReference type="InterPro" id="IPR012910">
    <property type="entry name" value="Plug_dom"/>
</dbReference>
<keyword evidence="6 14" id="KW-0812">Transmembrane</keyword>
<dbReference type="AlphaFoldDB" id="A0AAE4G7V8"/>
<evidence type="ECO:0000256" key="10">
    <source>
        <dbReference type="ARBA" id="ARBA00023077"/>
    </source>
</evidence>
<dbReference type="InterPro" id="IPR039426">
    <property type="entry name" value="TonB-dep_rcpt-like"/>
</dbReference>
<dbReference type="GO" id="GO:0015344">
    <property type="term" value="F:siderophore uptake transmembrane transporter activity"/>
    <property type="evidence" value="ECO:0007669"/>
    <property type="project" value="TreeGrafter"/>
</dbReference>
<name>A0AAE4G7V8_9BURK</name>
<evidence type="ECO:0000256" key="14">
    <source>
        <dbReference type="PROSITE-ProRule" id="PRU01360"/>
    </source>
</evidence>
<evidence type="ECO:0000256" key="1">
    <source>
        <dbReference type="ARBA" id="ARBA00004571"/>
    </source>
</evidence>
<evidence type="ECO:0000259" key="18">
    <source>
        <dbReference type="Pfam" id="PF00593"/>
    </source>
</evidence>
<evidence type="ECO:0000256" key="16">
    <source>
        <dbReference type="RuleBase" id="RU003357"/>
    </source>
</evidence>
<dbReference type="PANTHER" id="PTHR32552">
    <property type="entry name" value="FERRICHROME IRON RECEPTOR-RELATED"/>
    <property type="match status" value="1"/>
</dbReference>
<evidence type="ECO:0000256" key="17">
    <source>
        <dbReference type="SAM" id="SignalP"/>
    </source>
</evidence>
<keyword evidence="12 20" id="KW-0675">Receptor</keyword>
<evidence type="ECO:0000256" key="8">
    <source>
        <dbReference type="ARBA" id="ARBA00023004"/>
    </source>
</evidence>
<organism evidence="20">
    <name type="scientific">Herbaspirillum huttiense subsp. nephrolepidis</name>
    <dbReference type="NCBI Taxonomy" id="3075126"/>
    <lineage>
        <taxon>Bacteria</taxon>
        <taxon>Pseudomonadati</taxon>
        <taxon>Pseudomonadota</taxon>
        <taxon>Betaproteobacteria</taxon>
        <taxon>Burkholderiales</taxon>
        <taxon>Oxalobacteraceae</taxon>
        <taxon>Herbaspirillum</taxon>
    </lineage>
</organism>
<evidence type="ECO:0000313" key="20">
    <source>
        <dbReference type="EMBL" id="MDT0335913.1"/>
    </source>
</evidence>
<dbReference type="EMBL" id="JAVRAA010000001">
    <property type="protein sequence ID" value="MDT0335913.1"/>
    <property type="molecule type" value="Genomic_DNA"/>
</dbReference>
<keyword evidence="4 14" id="KW-1134">Transmembrane beta strand</keyword>
<evidence type="ECO:0000256" key="15">
    <source>
        <dbReference type="PROSITE-ProRule" id="PRU10144"/>
    </source>
</evidence>
<dbReference type="GO" id="GO:0009279">
    <property type="term" value="C:cell outer membrane"/>
    <property type="evidence" value="ECO:0007669"/>
    <property type="project" value="UniProtKB-SubCell"/>
</dbReference>
<keyword evidence="5" id="KW-0410">Iron transport</keyword>
<sequence length="814" mass="89222">MQCKLTRLSLLISGLFMAGAPAFSFAQTTTTDVGTVTVQGGGSASAGTAAATGLIQAEDSPKARSSVNRDYIEKQSPTGTPYQMINLLPGVNTYDNDGSGLFGGNIRVRGFNSDQLGFTINGAPVNDSGNFAVYPQEYTEPDNLCNVFVTQGSTDTEAPHVGATGGNIGMTFCAPEDQQRIRVTNAFGSNSLWKRYVRFDSGKLLDNKFKFFISYSKTTADKFKGPGGAIKDHVDIGTNFDLGQGSFINANLLYNRQLNNNYRSLTKTQIAQLGRNADFGSTIPQHQPAVAGTAQNDTTYAPNVAANIANNAYYAYNLNPFENWLGTINAHFQLSPTSSLDIDPYFWYGFGTGGNQLQTVREGGVTGASQLGGGARDVNGDGDRLDTVYAYEGSRTRTYRPGVTFKFNQQLDNHRILAGYWVERARHQQTGPFSRVDNNGNIADLWQDNSDQWLRNADGSILQYRDTMTVSTAQSIFLQDSISMMNDKLNVQVGGRYSSIDRDFTNYPSTGSTSGTNSYSSAGYYKVKKNYADFLPSLGVRFQLDEKQSVFFNAAKNFKAPGNFSYFGLLSGGTIVNGQLVGATQREVPVDKETSWNYDLGYRYNTEKWMASGSLFYIDYHNRIASAYNPDTNNKTDYNVGDASSHGLELETGYAFTRNLSMYGSLSYIKSKMKQDLRNSSTQFLPTSGKEFPDTPNWLSGLSLQYQQDGWYVFGQAKYTGRRYTTLVNDDALGGYTLFNAGAGMTFASTTWLKKPTVRLNVYNLFDKQYLNLNGGSGSQFTTNAVAVNGIPGTDPSLYIGAPRTFTVTLTADF</sequence>
<dbReference type="PROSITE" id="PS52016">
    <property type="entry name" value="TONB_DEPENDENT_REC_3"/>
    <property type="match status" value="1"/>
</dbReference>
<evidence type="ECO:0000256" key="7">
    <source>
        <dbReference type="ARBA" id="ARBA00022729"/>
    </source>
</evidence>
<keyword evidence="11 14" id="KW-0472">Membrane</keyword>
<keyword evidence="13 14" id="KW-0998">Cell outer membrane</keyword>
<feature type="chain" id="PRO_5041931794" evidence="17">
    <location>
        <begin position="27"/>
        <end position="814"/>
    </location>
</feature>
<accession>A0AAE4G7V8</accession>
<dbReference type="InterPro" id="IPR000531">
    <property type="entry name" value="Beta-barrel_TonB"/>
</dbReference>
<evidence type="ECO:0000256" key="4">
    <source>
        <dbReference type="ARBA" id="ARBA00022452"/>
    </source>
</evidence>
<evidence type="ECO:0000256" key="6">
    <source>
        <dbReference type="ARBA" id="ARBA00022692"/>
    </source>
</evidence>
<comment type="similarity">
    <text evidence="2 14 16">Belongs to the TonB-dependent receptor family.</text>
</comment>
<dbReference type="Pfam" id="PF00593">
    <property type="entry name" value="TonB_dep_Rec_b-barrel"/>
    <property type="match status" value="1"/>
</dbReference>
<feature type="domain" description="TonB-dependent receptor plug" evidence="19">
    <location>
        <begin position="58"/>
        <end position="157"/>
    </location>
</feature>
<evidence type="ECO:0000256" key="9">
    <source>
        <dbReference type="ARBA" id="ARBA00023065"/>
    </source>
</evidence>
<protein>
    <submittedName>
        <fullName evidence="20">TonB-dependent receptor</fullName>
    </submittedName>
</protein>
<feature type="domain" description="TonB-dependent receptor-like beta-barrel" evidence="18">
    <location>
        <begin position="273"/>
        <end position="765"/>
    </location>
</feature>
<evidence type="ECO:0000256" key="3">
    <source>
        <dbReference type="ARBA" id="ARBA00022448"/>
    </source>
</evidence>
<dbReference type="SUPFAM" id="SSF56935">
    <property type="entry name" value="Porins"/>
    <property type="match status" value="1"/>
</dbReference>
<dbReference type="Gene3D" id="2.40.170.20">
    <property type="entry name" value="TonB-dependent receptor, beta-barrel domain"/>
    <property type="match status" value="1"/>
</dbReference>
<keyword evidence="9" id="KW-0406">Ion transport</keyword>
<evidence type="ECO:0000256" key="12">
    <source>
        <dbReference type="ARBA" id="ARBA00023170"/>
    </source>
</evidence>
<dbReference type="PROSITE" id="PS01156">
    <property type="entry name" value="TONB_DEPENDENT_REC_2"/>
    <property type="match status" value="1"/>
</dbReference>
<dbReference type="InterPro" id="IPR010917">
    <property type="entry name" value="TonB_rcpt_CS"/>
</dbReference>
<dbReference type="Gene3D" id="2.170.130.10">
    <property type="entry name" value="TonB-dependent receptor, plug domain"/>
    <property type="match status" value="1"/>
</dbReference>
<dbReference type="PANTHER" id="PTHR32552:SF89">
    <property type="entry name" value="CATECHOLATE SIDEROPHORE RECEPTOR FIU"/>
    <property type="match status" value="1"/>
</dbReference>
<evidence type="ECO:0000256" key="13">
    <source>
        <dbReference type="ARBA" id="ARBA00023237"/>
    </source>
</evidence>
<keyword evidence="8" id="KW-0408">Iron</keyword>
<feature type="short sequence motif" description="TonB C-terminal box" evidence="15">
    <location>
        <begin position="797"/>
        <end position="814"/>
    </location>
</feature>
<comment type="subcellular location">
    <subcellularLocation>
        <location evidence="1 14">Cell outer membrane</location>
        <topology evidence="1 14">Multi-pass membrane protein</topology>
    </subcellularLocation>
</comment>
<keyword evidence="7 17" id="KW-0732">Signal</keyword>
<evidence type="ECO:0000259" key="19">
    <source>
        <dbReference type="Pfam" id="PF07715"/>
    </source>
</evidence>
<evidence type="ECO:0000256" key="11">
    <source>
        <dbReference type="ARBA" id="ARBA00023136"/>
    </source>
</evidence>
<dbReference type="RefSeq" id="WP_310837239.1">
    <property type="nucleotide sequence ID" value="NZ_JAVLSM010000005.1"/>
</dbReference>
<comment type="caution">
    <text evidence="20">The sequence shown here is derived from an EMBL/GenBank/DDBJ whole genome shotgun (WGS) entry which is preliminary data.</text>
</comment>
<evidence type="ECO:0000256" key="2">
    <source>
        <dbReference type="ARBA" id="ARBA00009810"/>
    </source>
</evidence>
<dbReference type="Pfam" id="PF07715">
    <property type="entry name" value="Plug"/>
    <property type="match status" value="1"/>
</dbReference>
<dbReference type="InterPro" id="IPR037066">
    <property type="entry name" value="Plug_dom_sf"/>
</dbReference>
<reference evidence="20" key="1">
    <citation type="submission" date="2023-02" db="EMBL/GenBank/DDBJ databases">
        <title>Description of Herbaspirillum huttiense subsp. nephrolepsisexaltata and Herbaspirillum huttiense subsp. lycopersicon.</title>
        <authorList>
            <person name="Poudel M."/>
            <person name="Sharma A."/>
            <person name="Goss E."/>
            <person name="Tapia J.H."/>
            <person name="Harmon C.M."/>
            <person name="Jones J.B."/>
        </authorList>
    </citation>
    <scope>NUCLEOTIDE SEQUENCE</scope>
    <source>
        <strain evidence="20">NC40101</strain>
    </source>
</reference>
<keyword evidence="3 14" id="KW-0813">Transport</keyword>
<gene>
    <name evidence="20" type="ORF">RJN63_03655</name>
</gene>
<dbReference type="InterPro" id="IPR036942">
    <property type="entry name" value="Beta-barrel_TonB_sf"/>
</dbReference>